<proteinExistence type="inferred from homology"/>
<dbReference type="NCBIfam" id="TIGR00745">
    <property type="entry name" value="apbA_panE"/>
    <property type="match status" value="1"/>
</dbReference>
<dbReference type="SUPFAM" id="SSF48179">
    <property type="entry name" value="6-phosphogluconate dehydrogenase C-terminal domain-like"/>
    <property type="match status" value="1"/>
</dbReference>
<evidence type="ECO:0000256" key="2">
    <source>
        <dbReference type="ARBA" id="ARBA00004994"/>
    </source>
</evidence>
<dbReference type="InterPro" id="IPR036291">
    <property type="entry name" value="NAD(P)-bd_dom_sf"/>
</dbReference>
<dbReference type="PANTHER" id="PTHR43765">
    <property type="entry name" value="2-DEHYDROPANTOATE 2-REDUCTASE-RELATED"/>
    <property type="match status" value="1"/>
</dbReference>
<comment type="catalytic activity">
    <reaction evidence="10 11">
        <text>(R)-pantoate + NADP(+) = 2-dehydropantoate + NADPH + H(+)</text>
        <dbReference type="Rhea" id="RHEA:16233"/>
        <dbReference type="ChEBI" id="CHEBI:11561"/>
        <dbReference type="ChEBI" id="CHEBI:15378"/>
        <dbReference type="ChEBI" id="CHEBI:15980"/>
        <dbReference type="ChEBI" id="CHEBI:57783"/>
        <dbReference type="ChEBI" id="CHEBI:58349"/>
        <dbReference type="EC" id="1.1.1.169"/>
    </reaction>
</comment>
<dbReference type="GO" id="GO:0008677">
    <property type="term" value="F:2-dehydropantoate 2-reductase activity"/>
    <property type="evidence" value="ECO:0007669"/>
    <property type="project" value="UniProtKB-EC"/>
</dbReference>
<dbReference type="EMBL" id="JAVDTR010000011">
    <property type="protein sequence ID" value="MDR6725415.1"/>
    <property type="molecule type" value="Genomic_DNA"/>
</dbReference>
<dbReference type="AlphaFoldDB" id="A0AAP5H319"/>
<evidence type="ECO:0000256" key="10">
    <source>
        <dbReference type="ARBA" id="ARBA00048793"/>
    </source>
</evidence>
<dbReference type="Pfam" id="PF02558">
    <property type="entry name" value="ApbA"/>
    <property type="match status" value="1"/>
</dbReference>
<comment type="similarity">
    <text evidence="3 11">Belongs to the ketopantoate reductase family.</text>
</comment>
<evidence type="ECO:0000256" key="11">
    <source>
        <dbReference type="RuleBase" id="RU362068"/>
    </source>
</evidence>
<dbReference type="GO" id="GO:0050661">
    <property type="term" value="F:NADP binding"/>
    <property type="evidence" value="ECO:0007669"/>
    <property type="project" value="TreeGrafter"/>
</dbReference>
<dbReference type="InterPro" id="IPR013328">
    <property type="entry name" value="6PGD_dom2"/>
</dbReference>
<feature type="domain" description="Ketopantoate reductase C-terminal" evidence="13">
    <location>
        <begin position="195"/>
        <end position="316"/>
    </location>
</feature>
<dbReference type="InterPro" id="IPR013332">
    <property type="entry name" value="KPR_N"/>
</dbReference>
<dbReference type="EC" id="1.1.1.169" evidence="4 11"/>
<dbReference type="FunFam" id="1.10.1040.10:FF:000017">
    <property type="entry name" value="2-dehydropantoate 2-reductase"/>
    <property type="match status" value="1"/>
</dbReference>
<dbReference type="Proteomes" id="UP001254832">
    <property type="component" value="Unassembled WGS sequence"/>
</dbReference>
<dbReference type="InterPro" id="IPR003710">
    <property type="entry name" value="ApbA"/>
</dbReference>
<protein>
    <recommendedName>
        <fullName evidence="5 11">2-dehydropantoate 2-reductase</fullName>
        <ecNumber evidence="4 11">1.1.1.169</ecNumber>
    </recommendedName>
    <alternativeName>
        <fullName evidence="9 11">Ketopantoate reductase</fullName>
    </alternativeName>
</protein>
<dbReference type="GO" id="GO:0015940">
    <property type="term" value="P:pantothenate biosynthetic process"/>
    <property type="evidence" value="ECO:0007669"/>
    <property type="project" value="UniProtKB-KW"/>
</dbReference>
<accession>A0AAP5H319</accession>
<evidence type="ECO:0000256" key="7">
    <source>
        <dbReference type="ARBA" id="ARBA00022857"/>
    </source>
</evidence>
<dbReference type="PANTHER" id="PTHR43765:SF2">
    <property type="entry name" value="2-DEHYDROPANTOATE 2-REDUCTASE"/>
    <property type="match status" value="1"/>
</dbReference>
<dbReference type="Pfam" id="PF08546">
    <property type="entry name" value="ApbA_C"/>
    <property type="match status" value="1"/>
</dbReference>
<dbReference type="Gene3D" id="1.10.1040.10">
    <property type="entry name" value="N-(1-d-carboxylethyl)-l-norvaline Dehydrogenase, domain 2"/>
    <property type="match status" value="1"/>
</dbReference>
<evidence type="ECO:0000256" key="5">
    <source>
        <dbReference type="ARBA" id="ARBA00019465"/>
    </source>
</evidence>
<evidence type="ECO:0000259" key="12">
    <source>
        <dbReference type="Pfam" id="PF02558"/>
    </source>
</evidence>
<comment type="caution">
    <text evidence="14">The sequence shown here is derived from an EMBL/GenBank/DDBJ whole genome shotgun (WGS) entry which is preliminary data.</text>
</comment>
<evidence type="ECO:0000256" key="9">
    <source>
        <dbReference type="ARBA" id="ARBA00032024"/>
    </source>
</evidence>
<evidence type="ECO:0000313" key="14">
    <source>
        <dbReference type="EMBL" id="MDR6725415.1"/>
    </source>
</evidence>
<keyword evidence="8 11" id="KW-0560">Oxidoreductase</keyword>
<sequence length="322" mass="35281">MIIDIIGAGSLGLLYGSKLQAAGQQVRYWTRTSEQASNMKRLGLQIKEPNEAEALSISGADIQAHCIMKLAETWAHSPGSWLLLMVKQTAMDDIIHDIKSISKEPLNIICFQNGIGHVAKLQKAMRRATIHNAITTEGAKRIGNEVIRAGEGQTWIGQSEEASPRHVGQAGENGLISLVHTIQQAGFDCTVSNQIDKLIYRKLIINAVINPLTAVWRVSNGELLLNKERTTIMRQLYDEAITIYRASGITADADLWEQLLKVCQATASNTSSMLADVLEGRRTEIDSINGQVVNLAHQCGLTAPLHETLLHLIKAMHPEGVN</sequence>
<dbReference type="GO" id="GO:0005737">
    <property type="term" value="C:cytoplasm"/>
    <property type="evidence" value="ECO:0007669"/>
    <property type="project" value="TreeGrafter"/>
</dbReference>
<dbReference type="Gene3D" id="3.40.50.720">
    <property type="entry name" value="NAD(P)-binding Rossmann-like Domain"/>
    <property type="match status" value="1"/>
</dbReference>
<comment type="function">
    <text evidence="1 11">Catalyzes the NADPH-dependent reduction of ketopantoate into pantoic acid.</text>
</comment>
<evidence type="ECO:0000256" key="1">
    <source>
        <dbReference type="ARBA" id="ARBA00002919"/>
    </source>
</evidence>
<evidence type="ECO:0000259" key="13">
    <source>
        <dbReference type="Pfam" id="PF08546"/>
    </source>
</evidence>
<keyword evidence="6 11" id="KW-0566">Pantothenate biosynthesis</keyword>
<dbReference type="InterPro" id="IPR008927">
    <property type="entry name" value="6-PGluconate_DH-like_C_sf"/>
</dbReference>
<dbReference type="InterPro" id="IPR013752">
    <property type="entry name" value="KPA_reductase"/>
</dbReference>
<dbReference type="InterPro" id="IPR050838">
    <property type="entry name" value="Ketopantoate_reductase"/>
</dbReference>
<keyword evidence="7 11" id="KW-0521">NADP</keyword>
<comment type="pathway">
    <text evidence="2 11">Cofactor biosynthesis; (R)-pantothenate biosynthesis; (R)-pantoate from 3-methyl-2-oxobutanoate: step 2/2.</text>
</comment>
<evidence type="ECO:0000256" key="3">
    <source>
        <dbReference type="ARBA" id="ARBA00007870"/>
    </source>
</evidence>
<evidence type="ECO:0000256" key="8">
    <source>
        <dbReference type="ARBA" id="ARBA00023002"/>
    </source>
</evidence>
<dbReference type="SUPFAM" id="SSF51735">
    <property type="entry name" value="NAD(P)-binding Rossmann-fold domains"/>
    <property type="match status" value="1"/>
</dbReference>
<feature type="domain" description="Ketopantoate reductase N-terminal" evidence="12">
    <location>
        <begin position="4"/>
        <end position="159"/>
    </location>
</feature>
<evidence type="ECO:0000256" key="4">
    <source>
        <dbReference type="ARBA" id="ARBA00013014"/>
    </source>
</evidence>
<reference evidence="14" key="1">
    <citation type="submission" date="2023-07" db="EMBL/GenBank/DDBJ databases">
        <title>Sorghum-associated microbial communities from plants grown in Nebraska, USA.</title>
        <authorList>
            <person name="Schachtman D."/>
        </authorList>
    </citation>
    <scope>NUCLEOTIDE SEQUENCE</scope>
    <source>
        <strain evidence="14">BE80</strain>
    </source>
</reference>
<evidence type="ECO:0000256" key="6">
    <source>
        <dbReference type="ARBA" id="ARBA00022655"/>
    </source>
</evidence>
<gene>
    <name evidence="14" type="ORF">J2W91_003914</name>
</gene>
<organism evidence="14 15">
    <name type="scientific">Paenibacillus amylolyticus</name>
    <dbReference type="NCBI Taxonomy" id="1451"/>
    <lineage>
        <taxon>Bacteria</taxon>
        <taxon>Bacillati</taxon>
        <taxon>Bacillota</taxon>
        <taxon>Bacilli</taxon>
        <taxon>Bacillales</taxon>
        <taxon>Paenibacillaceae</taxon>
        <taxon>Paenibacillus</taxon>
    </lineage>
</organism>
<evidence type="ECO:0000313" key="15">
    <source>
        <dbReference type="Proteomes" id="UP001254832"/>
    </source>
</evidence>
<dbReference type="RefSeq" id="WP_310142684.1">
    <property type="nucleotide sequence ID" value="NZ_JAVDTR010000011.1"/>
</dbReference>
<name>A0AAP5H319_PAEAM</name>